<reference evidence="2" key="1">
    <citation type="journal article" date="2019" name="Int. J. Syst. Evol. Microbiol.">
        <title>The Global Catalogue of Microorganisms (GCM) 10K type strain sequencing project: providing services to taxonomists for standard genome sequencing and annotation.</title>
        <authorList>
            <consortium name="The Broad Institute Genomics Platform"/>
            <consortium name="The Broad Institute Genome Sequencing Center for Infectious Disease"/>
            <person name="Wu L."/>
            <person name="Ma J."/>
        </authorList>
    </citation>
    <scope>NUCLEOTIDE SEQUENCE [LARGE SCALE GENOMIC DNA]</scope>
    <source>
        <strain evidence="2">JCM 16374</strain>
    </source>
</reference>
<name>A0ABP6DXC1_9ACTN</name>
<dbReference type="Proteomes" id="UP001500994">
    <property type="component" value="Unassembled WGS sequence"/>
</dbReference>
<evidence type="ECO:0000313" key="1">
    <source>
        <dbReference type="EMBL" id="GAA2652478.1"/>
    </source>
</evidence>
<gene>
    <name evidence="1" type="ORF">GCM10009864_16290</name>
</gene>
<sequence length="71" mass="6792">MTVVESWQARAPCPYGYPREAPGGTPGAAPAVLDRMRCAKVVPGGAGVGVGATGGPVGACGTGAAPGARRA</sequence>
<accession>A0ABP6DXC1</accession>
<organism evidence="1 2">
    <name type="scientific">Streptomyces lunalinharesii</name>
    <dbReference type="NCBI Taxonomy" id="333384"/>
    <lineage>
        <taxon>Bacteria</taxon>
        <taxon>Bacillati</taxon>
        <taxon>Actinomycetota</taxon>
        <taxon>Actinomycetes</taxon>
        <taxon>Kitasatosporales</taxon>
        <taxon>Streptomycetaceae</taxon>
        <taxon>Streptomyces</taxon>
    </lineage>
</organism>
<proteinExistence type="predicted"/>
<evidence type="ECO:0000313" key="2">
    <source>
        <dbReference type="Proteomes" id="UP001500994"/>
    </source>
</evidence>
<dbReference type="EMBL" id="BAAARK010000004">
    <property type="protein sequence ID" value="GAA2652478.1"/>
    <property type="molecule type" value="Genomic_DNA"/>
</dbReference>
<comment type="caution">
    <text evidence="1">The sequence shown here is derived from an EMBL/GenBank/DDBJ whole genome shotgun (WGS) entry which is preliminary data.</text>
</comment>
<protein>
    <submittedName>
        <fullName evidence="1">Uncharacterized protein</fullName>
    </submittedName>
</protein>
<keyword evidence="2" id="KW-1185">Reference proteome</keyword>